<keyword evidence="6 11" id="KW-0375">Hydrogen ion transport</keyword>
<dbReference type="NCBIfam" id="TIGR01131">
    <property type="entry name" value="ATP_synt_6_or_A"/>
    <property type="match status" value="1"/>
</dbReference>
<feature type="transmembrane region" description="Helical" evidence="11">
    <location>
        <begin position="219"/>
        <end position="236"/>
    </location>
</feature>
<comment type="function">
    <text evidence="11 12">Key component of the proton channel; it plays a direct role in the translocation of protons across the membrane.</text>
</comment>
<keyword evidence="7 11" id="KW-1133">Transmembrane helix</keyword>
<feature type="transmembrane region" description="Helical" evidence="11">
    <location>
        <begin position="248"/>
        <end position="270"/>
    </location>
</feature>
<keyword evidence="3 11" id="KW-0813">Transport</keyword>
<dbReference type="InterPro" id="IPR023011">
    <property type="entry name" value="ATP_synth_F0_asu_AS"/>
</dbReference>
<dbReference type="PROSITE" id="PS00449">
    <property type="entry name" value="ATPASE_A"/>
    <property type="match status" value="1"/>
</dbReference>
<protein>
    <recommendedName>
        <fullName evidence="11 12">ATP synthase subunit a</fullName>
    </recommendedName>
    <alternativeName>
        <fullName evidence="11">ATP synthase F0 sector subunit a</fullName>
    </alternativeName>
    <alternativeName>
        <fullName evidence="11">F-ATPase subunit 6</fullName>
    </alternativeName>
</protein>
<dbReference type="SUPFAM" id="SSF81336">
    <property type="entry name" value="F1F0 ATP synthase subunit A"/>
    <property type="match status" value="1"/>
</dbReference>
<comment type="caution">
    <text evidence="13">The sequence shown here is derived from an EMBL/GenBank/DDBJ whole genome shotgun (WGS) entry which is preliminary data.</text>
</comment>
<keyword evidence="13" id="KW-0378">Hydrolase</keyword>
<evidence type="ECO:0000256" key="7">
    <source>
        <dbReference type="ARBA" id="ARBA00022989"/>
    </source>
</evidence>
<dbReference type="GO" id="GO:0016787">
    <property type="term" value="F:hydrolase activity"/>
    <property type="evidence" value="ECO:0007669"/>
    <property type="project" value="UniProtKB-KW"/>
</dbReference>
<dbReference type="GO" id="GO:0046933">
    <property type="term" value="F:proton-transporting ATP synthase activity, rotational mechanism"/>
    <property type="evidence" value="ECO:0007669"/>
    <property type="project" value="UniProtKB-UniRule"/>
</dbReference>
<dbReference type="Pfam" id="PF00119">
    <property type="entry name" value="ATP-synt_A"/>
    <property type="match status" value="1"/>
</dbReference>
<dbReference type="GO" id="GO:0005886">
    <property type="term" value="C:plasma membrane"/>
    <property type="evidence" value="ECO:0007669"/>
    <property type="project" value="UniProtKB-SubCell"/>
</dbReference>
<keyword evidence="8 11" id="KW-0406">Ion transport</keyword>
<proteinExistence type="inferred from homology"/>
<gene>
    <name evidence="11 13" type="primary">atpB</name>
    <name evidence="13" type="ORF">EI684_20665</name>
</gene>
<dbReference type="PANTHER" id="PTHR42823">
    <property type="entry name" value="ATP SYNTHASE SUBUNIT A, CHLOROPLASTIC"/>
    <property type="match status" value="1"/>
</dbReference>
<sequence>MSGRMQALVVVVVMLAVAAASKMFLHSGDPHVEVAAEALFYIAPGFPFTNSLLTMLVVDVVLIGLAFFATRNIQQVPRGLQNIMEMVLEALYNLFRNISPKFIDRAFPLVATIFLYVLISNWSGLVPGATSIGGCVPKEQASAKIAMVQEGANAGSIQYMAAAEYDNPYTSCAPGYALIPFGRPPSTDLNFTFALGIISFLFFQFWGFKTLGIGYLSKFFNLQGIMSFVGIIEFISEIMKPIALALRLFGNVFAGEVLIAIIIFLVPLVVPMPIYGFEIFIGFIQAIVFALLTMAFLSIATTSHDHDDEHHGEAKGHAH</sequence>
<evidence type="ECO:0000256" key="3">
    <source>
        <dbReference type="ARBA" id="ARBA00022448"/>
    </source>
</evidence>
<dbReference type="GO" id="GO:0045259">
    <property type="term" value="C:proton-transporting ATP synthase complex"/>
    <property type="evidence" value="ECO:0007669"/>
    <property type="project" value="UniProtKB-KW"/>
</dbReference>
<evidence type="ECO:0000313" key="14">
    <source>
        <dbReference type="Proteomes" id="UP000280307"/>
    </source>
</evidence>
<evidence type="ECO:0000256" key="11">
    <source>
        <dbReference type="HAMAP-Rule" id="MF_01393"/>
    </source>
</evidence>
<evidence type="ECO:0000256" key="6">
    <source>
        <dbReference type="ARBA" id="ARBA00022781"/>
    </source>
</evidence>
<dbReference type="Proteomes" id="UP000280307">
    <property type="component" value="Unassembled WGS sequence"/>
</dbReference>
<evidence type="ECO:0000256" key="4">
    <source>
        <dbReference type="ARBA" id="ARBA00022547"/>
    </source>
</evidence>
<comment type="similarity">
    <text evidence="2 11 12">Belongs to the ATPase A chain family.</text>
</comment>
<dbReference type="InterPro" id="IPR000568">
    <property type="entry name" value="ATP_synth_F0_asu"/>
</dbReference>
<keyword evidence="9 11" id="KW-0472">Membrane</keyword>
<name>A0A426TRY3_9CHLR</name>
<feature type="transmembrane region" description="Helical" evidence="11">
    <location>
        <begin position="189"/>
        <end position="207"/>
    </location>
</feature>
<keyword evidence="5 11" id="KW-0812">Transmembrane</keyword>
<comment type="subcellular location">
    <subcellularLocation>
        <location evidence="11 12">Cell membrane</location>
        <topology evidence="11 12">Multi-pass membrane protein</topology>
    </subcellularLocation>
    <subcellularLocation>
        <location evidence="1">Membrane</location>
        <topology evidence="1">Multi-pass membrane protein</topology>
    </subcellularLocation>
</comment>
<dbReference type="CDD" id="cd00310">
    <property type="entry name" value="ATP-synt_Fo_a_6"/>
    <property type="match status" value="1"/>
</dbReference>
<feature type="transmembrane region" description="Helical" evidence="11">
    <location>
        <begin position="277"/>
        <end position="300"/>
    </location>
</feature>
<evidence type="ECO:0000256" key="5">
    <source>
        <dbReference type="ARBA" id="ARBA00022692"/>
    </source>
</evidence>
<dbReference type="PANTHER" id="PTHR42823:SF3">
    <property type="entry name" value="ATP SYNTHASE SUBUNIT A, CHLOROPLASTIC"/>
    <property type="match status" value="1"/>
</dbReference>
<organism evidence="13 14">
    <name type="scientific">Candidatus Viridilinea halotolerans</name>
    <dbReference type="NCBI Taxonomy" id="2491704"/>
    <lineage>
        <taxon>Bacteria</taxon>
        <taxon>Bacillati</taxon>
        <taxon>Chloroflexota</taxon>
        <taxon>Chloroflexia</taxon>
        <taxon>Chloroflexales</taxon>
        <taxon>Chloroflexineae</taxon>
        <taxon>Oscillochloridaceae</taxon>
        <taxon>Candidatus Viridilinea</taxon>
    </lineage>
</organism>
<dbReference type="InterPro" id="IPR045082">
    <property type="entry name" value="ATP_syn_F0_a_bact/chloroplast"/>
</dbReference>
<accession>A0A426TRY3</accession>
<dbReference type="EMBL" id="RSAS01000849">
    <property type="protein sequence ID" value="RRR66492.1"/>
    <property type="molecule type" value="Genomic_DNA"/>
</dbReference>
<evidence type="ECO:0000256" key="8">
    <source>
        <dbReference type="ARBA" id="ARBA00023065"/>
    </source>
</evidence>
<evidence type="ECO:0000313" key="13">
    <source>
        <dbReference type="EMBL" id="RRR66492.1"/>
    </source>
</evidence>
<dbReference type="AlphaFoldDB" id="A0A426TRY3"/>
<keyword evidence="11" id="KW-1003">Cell membrane</keyword>
<evidence type="ECO:0000256" key="9">
    <source>
        <dbReference type="ARBA" id="ARBA00023136"/>
    </source>
</evidence>
<dbReference type="Gene3D" id="1.20.120.220">
    <property type="entry name" value="ATP synthase, F0 complex, subunit A"/>
    <property type="match status" value="1"/>
</dbReference>
<keyword evidence="4 11" id="KW-0138">CF(0)</keyword>
<evidence type="ECO:0000256" key="12">
    <source>
        <dbReference type="RuleBase" id="RU000483"/>
    </source>
</evidence>
<reference evidence="13 14" key="1">
    <citation type="submission" date="2018-12" db="EMBL/GenBank/DDBJ databases">
        <title>Genome Sequence of Candidatus Viridilinea halotolerans isolated from saline sulfide-rich spring.</title>
        <authorList>
            <person name="Grouzdev D.S."/>
            <person name="Burganskaya E.I."/>
            <person name="Krutkina M.S."/>
            <person name="Sukhacheva M.V."/>
            <person name="Gorlenko V.M."/>
        </authorList>
    </citation>
    <scope>NUCLEOTIDE SEQUENCE [LARGE SCALE GENOMIC DNA]</scope>
    <source>
        <strain evidence="13">Chok-6</strain>
    </source>
</reference>
<keyword evidence="10 11" id="KW-0066">ATP synthesis</keyword>
<dbReference type="InterPro" id="IPR035908">
    <property type="entry name" value="F0_ATP_A_sf"/>
</dbReference>
<evidence type="ECO:0000256" key="10">
    <source>
        <dbReference type="ARBA" id="ARBA00023310"/>
    </source>
</evidence>
<dbReference type="HAMAP" id="MF_01393">
    <property type="entry name" value="ATP_synth_a_bact"/>
    <property type="match status" value="1"/>
</dbReference>
<evidence type="ECO:0000256" key="2">
    <source>
        <dbReference type="ARBA" id="ARBA00006810"/>
    </source>
</evidence>
<dbReference type="GO" id="GO:0042777">
    <property type="term" value="P:proton motive force-driven plasma membrane ATP synthesis"/>
    <property type="evidence" value="ECO:0007669"/>
    <property type="project" value="TreeGrafter"/>
</dbReference>
<evidence type="ECO:0000256" key="1">
    <source>
        <dbReference type="ARBA" id="ARBA00004141"/>
    </source>
</evidence>
<feature type="transmembrane region" description="Helical" evidence="11">
    <location>
        <begin position="51"/>
        <end position="70"/>
    </location>
</feature>